<keyword evidence="2" id="KW-0813">Transport</keyword>
<dbReference type="EMBL" id="JACOQH010000007">
    <property type="protein sequence ID" value="MBC5754324.1"/>
    <property type="molecule type" value="Genomic_DNA"/>
</dbReference>
<evidence type="ECO:0000256" key="2">
    <source>
        <dbReference type="ARBA" id="ARBA00022448"/>
    </source>
</evidence>
<dbReference type="InterPro" id="IPR048279">
    <property type="entry name" value="MdtK-like"/>
</dbReference>
<dbReference type="Proteomes" id="UP000621540">
    <property type="component" value="Unassembled WGS sequence"/>
</dbReference>
<sequence>MEKERDNFYKKVLILVLPMALQNLINVGVSATDVMMLGAVGEKVLSGCSLGGQVFWILSLFLFGAASGGSVLVAQYWGKRDTKAIEKIMGIAILFTEIVAVLFMVLSLFFPEQIMSVYTNDPEVAAEGVKYMQILAFTYPIAAYTMTYLNLLKSVEKVVISTVVYASSLGLNVIVNAIFIYGLFGAPALGVRGAAIGTLSARCLELVIVIFYSRYRCKEVRVHPGMIFHPDKILTKDFFYYAYPVIINEVLWGVGYSANTAIMGRLGSSAVAANSVAQVIRQLSMVVGFGVSNAAAILIGKAIGEKREELAEAYAKKFIWLSVVCGVAGSLVVLLIRPFIVGILGFEGMSAVYLSNFLIIMSYYVIGQALNSTMVVGIFRSGGDTKFGMILDMTSMWCCSILLGAVAAFVLKLPVTAVYVILLSDEIIKLPFCFFRYRQKKWLNDVTR</sequence>
<feature type="transmembrane region" description="Helical" evidence="7">
    <location>
        <begin position="163"/>
        <end position="184"/>
    </location>
</feature>
<feature type="transmembrane region" description="Helical" evidence="7">
    <location>
        <begin position="54"/>
        <end position="77"/>
    </location>
</feature>
<dbReference type="InterPro" id="IPR047135">
    <property type="entry name" value="YsiQ"/>
</dbReference>
<dbReference type="PANTHER" id="PTHR42925">
    <property type="entry name" value="MULTIDRUG AND TOXIN EFFLUX PROTEIN MATE FAMILY"/>
    <property type="match status" value="1"/>
</dbReference>
<evidence type="ECO:0000256" key="1">
    <source>
        <dbReference type="ARBA" id="ARBA00004651"/>
    </source>
</evidence>
<evidence type="ECO:0000313" key="9">
    <source>
        <dbReference type="Proteomes" id="UP000621540"/>
    </source>
</evidence>
<dbReference type="InterPro" id="IPR002528">
    <property type="entry name" value="MATE_fam"/>
</dbReference>
<protein>
    <submittedName>
        <fullName evidence="8">MATE family efflux transporter</fullName>
    </submittedName>
</protein>
<keyword evidence="4 7" id="KW-0812">Transmembrane</keyword>
<name>A0ABR7IC13_9FIRM</name>
<keyword evidence="5 7" id="KW-1133">Transmembrane helix</keyword>
<keyword evidence="3" id="KW-1003">Cell membrane</keyword>
<dbReference type="Pfam" id="PF01554">
    <property type="entry name" value="MatE"/>
    <property type="match status" value="2"/>
</dbReference>
<feature type="transmembrane region" description="Helical" evidence="7">
    <location>
        <begin position="352"/>
        <end position="378"/>
    </location>
</feature>
<proteinExistence type="predicted"/>
<feature type="transmembrane region" description="Helical" evidence="7">
    <location>
        <begin position="89"/>
        <end position="111"/>
    </location>
</feature>
<feature type="transmembrane region" description="Helical" evidence="7">
    <location>
        <begin position="390"/>
        <end position="411"/>
    </location>
</feature>
<comment type="subcellular location">
    <subcellularLocation>
        <location evidence="1">Cell membrane</location>
        <topology evidence="1">Multi-pass membrane protein</topology>
    </subcellularLocation>
</comment>
<dbReference type="NCBIfam" id="TIGR00797">
    <property type="entry name" value="matE"/>
    <property type="match status" value="1"/>
</dbReference>
<feature type="transmembrane region" description="Helical" evidence="7">
    <location>
        <begin position="319"/>
        <end position="340"/>
    </location>
</feature>
<keyword evidence="9" id="KW-1185">Reference proteome</keyword>
<dbReference type="PANTHER" id="PTHR42925:SF2">
    <property type="entry name" value="NA+ DRIVEN MULTIDRUG EFFLUX PUMP"/>
    <property type="match status" value="1"/>
</dbReference>
<feature type="transmembrane region" description="Helical" evidence="7">
    <location>
        <begin position="238"/>
        <end position="259"/>
    </location>
</feature>
<comment type="caution">
    <text evidence="8">The sequence shown here is derived from an EMBL/GenBank/DDBJ whole genome shotgun (WGS) entry which is preliminary data.</text>
</comment>
<accession>A0ABR7IC13</accession>
<feature type="transmembrane region" description="Helical" evidence="7">
    <location>
        <begin position="190"/>
        <end position="212"/>
    </location>
</feature>
<evidence type="ECO:0000313" key="8">
    <source>
        <dbReference type="EMBL" id="MBC5754324.1"/>
    </source>
</evidence>
<dbReference type="CDD" id="cd13134">
    <property type="entry name" value="MATE_like_8"/>
    <property type="match status" value="1"/>
</dbReference>
<evidence type="ECO:0000256" key="3">
    <source>
        <dbReference type="ARBA" id="ARBA00022475"/>
    </source>
</evidence>
<keyword evidence="6 7" id="KW-0472">Membrane</keyword>
<feature type="transmembrane region" description="Helical" evidence="7">
    <location>
        <begin position="131"/>
        <end position="151"/>
    </location>
</feature>
<evidence type="ECO:0000256" key="7">
    <source>
        <dbReference type="SAM" id="Phobius"/>
    </source>
</evidence>
<evidence type="ECO:0000256" key="4">
    <source>
        <dbReference type="ARBA" id="ARBA00022692"/>
    </source>
</evidence>
<evidence type="ECO:0000256" key="6">
    <source>
        <dbReference type="ARBA" id="ARBA00023136"/>
    </source>
</evidence>
<dbReference type="PIRSF" id="PIRSF006603">
    <property type="entry name" value="DinF"/>
    <property type="match status" value="1"/>
</dbReference>
<feature type="transmembrane region" description="Helical" evidence="7">
    <location>
        <begin position="12"/>
        <end position="34"/>
    </location>
</feature>
<gene>
    <name evidence="8" type="ORF">H8Z76_09945</name>
</gene>
<dbReference type="RefSeq" id="WP_186982401.1">
    <property type="nucleotide sequence ID" value="NZ_JACOQH010000007.1"/>
</dbReference>
<organism evidence="8 9">
    <name type="scientific">Roseburia yibonii</name>
    <dbReference type="NCBI Taxonomy" id="2763063"/>
    <lineage>
        <taxon>Bacteria</taxon>
        <taxon>Bacillati</taxon>
        <taxon>Bacillota</taxon>
        <taxon>Clostridia</taxon>
        <taxon>Lachnospirales</taxon>
        <taxon>Lachnospiraceae</taxon>
        <taxon>Roseburia</taxon>
    </lineage>
</organism>
<feature type="transmembrane region" description="Helical" evidence="7">
    <location>
        <begin position="279"/>
        <end position="299"/>
    </location>
</feature>
<reference evidence="8 9" key="1">
    <citation type="submission" date="2020-08" db="EMBL/GenBank/DDBJ databases">
        <title>Genome public.</title>
        <authorList>
            <person name="Liu C."/>
            <person name="Sun Q."/>
        </authorList>
    </citation>
    <scope>NUCLEOTIDE SEQUENCE [LARGE SCALE GENOMIC DNA]</scope>
    <source>
        <strain evidence="8 9">BX0805</strain>
    </source>
</reference>
<evidence type="ECO:0000256" key="5">
    <source>
        <dbReference type="ARBA" id="ARBA00022989"/>
    </source>
</evidence>